<keyword evidence="1" id="KW-1185">Reference proteome</keyword>
<evidence type="ECO:0000313" key="2">
    <source>
        <dbReference type="WBParaSite" id="PTRK_0001405300.1"/>
    </source>
</evidence>
<reference evidence="2" key="1">
    <citation type="submission" date="2017-02" db="UniProtKB">
        <authorList>
            <consortium name="WormBaseParasite"/>
        </authorList>
    </citation>
    <scope>IDENTIFICATION</scope>
</reference>
<organism evidence="1 2">
    <name type="scientific">Parastrongyloides trichosuri</name>
    <name type="common">Possum-specific nematode worm</name>
    <dbReference type="NCBI Taxonomy" id="131310"/>
    <lineage>
        <taxon>Eukaryota</taxon>
        <taxon>Metazoa</taxon>
        <taxon>Ecdysozoa</taxon>
        <taxon>Nematoda</taxon>
        <taxon>Chromadorea</taxon>
        <taxon>Rhabditida</taxon>
        <taxon>Tylenchina</taxon>
        <taxon>Panagrolaimomorpha</taxon>
        <taxon>Strongyloidoidea</taxon>
        <taxon>Strongyloididae</taxon>
        <taxon>Parastrongyloides</taxon>
    </lineage>
</organism>
<dbReference type="Proteomes" id="UP000038045">
    <property type="component" value="Unplaced"/>
</dbReference>
<dbReference type="STRING" id="131310.A0A0N4ZZ38"/>
<accession>A0A0N4ZZ38</accession>
<proteinExistence type="predicted"/>
<protein>
    <submittedName>
        <fullName evidence="2">CHCH domain-containing protein</fullName>
    </submittedName>
</protein>
<dbReference type="AlphaFoldDB" id="A0A0N4ZZ38"/>
<evidence type="ECO:0000313" key="1">
    <source>
        <dbReference type="Proteomes" id="UP000038045"/>
    </source>
</evidence>
<dbReference type="Gene3D" id="1.10.287.2900">
    <property type="match status" value="1"/>
</dbReference>
<dbReference type="WBParaSite" id="PTRK_0001405300.1">
    <property type="protein sequence ID" value="PTRK_0001405300.1"/>
    <property type="gene ID" value="PTRK_0001405300"/>
</dbReference>
<sequence>MDVEKSKPEMFRVSDKDVVYQISKAEFYSDIEDPYARKLSLMPTDELFSKYNPGPTKPDGSPNFECHCVGHLVASPCGYAFRDLLICQKKESKTEFEEGACSSHFVDFMNCVMKTGCFGTSSSSS</sequence>
<name>A0A0N4ZZ38_PARTI</name>